<feature type="binding site" evidence="3">
    <location>
        <position position="83"/>
    </location>
    <ligand>
        <name>Cu cation</name>
        <dbReference type="ChEBI" id="CHEBI:23378"/>
    </ligand>
</feature>
<dbReference type="GO" id="GO:0046872">
    <property type="term" value="F:metal ion binding"/>
    <property type="evidence" value="ECO:0007669"/>
    <property type="project" value="UniProtKB-KW"/>
</dbReference>
<dbReference type="Gene3D" id="3.40.30.10">
    <property type="entry name" value="Glutaredoxin"/>
    <property type="match status" value="1"/>
</dbReference>
<reference evidence="6 7" key="1">
    <citation type="submission" date="2016-10" db="EMBL/GenBank/DDBJ databases">
        <authorList>
            <person name="de Groot N.N."/>
        </authorList>
    </citation>
    <scope>NUCLEOTIDE SEQUENCE [LARGE SCALE GENOMIC DNA]</scope>
    <source>
        <strain evidence="6 7">DSM 23609</strain>
    </source>
</reference>
<feature type="binding site" evidence="3">
    <location>
        <position position="87"/>
    </location>
    <ligand>
        <name>Cu cation</name>
        <dbReference type="ChEBI" id="CHEBI:23378"/>
    </ligand>
</feature>
<dbReference type="Pfam" id="PF02630">
    <property type="entry name" value="SCO1-SenC"/>
    <property type="match status" value="1"/>
</dbReference>
<dbReference type="PANTHER" id="PTHR12151:SF25">
    <property type="entry name" value="LINALOOL DEHYDRATASE_ISOMERASE DOMAIN-CONTAINING PROTEIN"/>
    <property type="match status" value="1"/>
</dbReference>
<dbReference type="PANTHER" id="PTHR12151">
    <property type="entry name" value="ELECTRON TRANSPORT PROTIN SCO1/SENC FAMILY MEMBER"/>
    <property type="match status" value="1"/>
</dbReference>
<dbReference type="RefSeq" id="WP_091531030.1">
    <property type="nucleotide sequence ID" value="NZ_FOOC01000002.1"/>
</dbReference>
<evidence type="ECO:0000256" key="1">
    <source>
        <dbReference type="ARBA" id="ARBA00010996"/>
    </source>
</evidence>
<protein>
    <submittedName>
        <fullName evidence="6">Protein SCO1/2</fullName>
    </submittedName>
</protein>
<dbReference type="OrthoDB" id="9790194at2"/>
<comment type="similarity">
    <text evidence="1">Belongs to the SCO1/2 family.</text>
</comment>
<keyword evidence="2 3" id="KW-0186">Copper</keyword>
<keyword evidence="7" id="KW-1185">Reference proteome</keyword>
<dbReference type="SUPFAM" id="SSF52833">
    <property type="entry name" value="Thioredoxin-like"/>
    <property type="match status" value="1"/>
</dbReference>
<dbReference type="PROSITE" id="PS51352">
    <property type="entry name" value="THIOREDOXIN_2"/>
    <property type="match status" value="1"/>
</dbReference>
<sequence length="210" mass="22646">MSDASSANKTALTLLIAVVGLIGGVLAAVYVRAPKPVTVQSATLLQTPRPLPEFTLTDQDGEPFTRDNLRGKWTLIFPGFTYCPDVCPTTLGLLKTVETALGPRAQHLQVLLFSIDPERDTPDTLKRYVGYFSPTFRGATTSEPELQRIAQALGVAYIKVAGDTPESYTMDHSAALILINPQAEIAGYFTPPLNADTLVQDLTQLLGTTP</sequence>
<evidence type="ECO:0000256" key="3">
    <source>
        <dbReference type="PIRSR" id="PIRSR603782-1"/>
    </source>
</evidence>
<dbReference type="AlphaFoldDB" id="A0A1I2HP95"/>
<feature type="disulfide bond" description="Redox-active" evidence="4">
    <location>
        <begin position="83"/>
        <end position="87"/>
    </location>
</feature>
<proteinExistence type="inferred from homology"/>
<dbReference type="EMBL" id="FOOC01000002">
    <property type="protein sequence ID" value="SFF31120.1"/>
    <property type="molecule type" value="Genomic_DNA"/>
</dbReference>
<organism evidence="6 7">
    <name type="scientific">Fontimonas thermophila</name>
    <dbReference type="NCBI Taxonomy" id="1076937"/>
    <lineage>
        <taxon>Bacteria</taxon>
        <taxon>Pseudomonadati</taxon>
        <taxon>Pseudomonadota</taxon>
        <taxon>Gammaproteobacteria</taxon>
        <taxon>Nevskiales</taxon>
        <taxon>Nevskiaceae</taxon>
        <taxon>Fontimonas</taxon>
    </lineage>
</organism>
<feature type="binding site" evidence="3">
    <location>
        <position position="172"/>
    </location>
    <ligand>
        <name>Cu cation</name>
        <dbReference type="ChEBI" id="CHEBI:23378"/>
    </ligand>
</feature>
<dbReference type="InterPro" id="IPR003782">
    <property type="entry name" value="SCO1/SenC"/>
</dbReference>
<dbReference type="CDD" id="cd02968">
    <property type="entry name" value="SCO"/>
    <property type="match status" value="1"/>
</dbReference>
<evidence type="ECO:0000313" key="6">
    <source>
        <dbReference type="EMBL" id="SFF31120.1"/>
    </source>
</evidence>
<keyword evidence="3" id="KW-0479">Metal-binding</keyword>
<dbReference type="InterPro" id="IPR013766">
    <property type="entry name" value="Thioredoxin_domain"/>
</dbReference>
<evidence type="ECO:0000313" key="7">
    <source>
        <dbReference type="Proteomes" id="UP000199771"/>
    </source>
</evidence>
<keyword evidence="4" id="KW-1015">Disulfide bond</keyword>
<evidence type="ECO:0000256" key="4">
    <source>
        <dbReference type="PIRSR" id="PIRSR603782-2"/>
    </source>
</evidence>
<dbReference type="Proteomes" id="UP000199771">
    <property type="component" value="Unassembled WGS sequence"/>
</dbReference>
<accession>A0A1I2HP95</accession>
<gene>
    <name evidence="6" type="ORF">SAMN04488120_10287</name>
</gene>
<evidence type="ECO:0000259" key="5">
    <source>
        <dbReference type="PROSITE" id="PS51352"/>
    </source>
</evidence>
<dbReference type="STRING" id="1076937.SAMN04488120_10287"/>
<dbReference type="InterPro" id="IPR036249">
    <property type="entry name" value="Thioredoxin-like_sf"/>
</dbReference>
<evidence type="ECO:0000256" key="2">
    <source>
        <dbReference type="ARBA" id="ARBA00023008"/>
    </source>
</evidence>
<feature type="domain" description="Thioredoxin" evidence="5">
    <location>
        <begin position="45"/>
        <end position="207"/>
    </location>
</feature>
<name>A0A1I2HP95_9GAMM</name>